<gene>
    <name evidence="2" type="ORF">HNP98_001843</name>
</gene>
<dbReference type="RefSeq" id="WP_173809756.1">
    <property type="nucleotide sequence ID" value="NZ_JABSNP010000007.1"/>
</dbReference>
<evidence type="ECO:0000313" key="3">
    <source>
        <dbReference type="Proteomes" id="UP000779507"/>
    </source>
</evidence>
<protein>
    <recommendedName>
        <fullName evidence="4">DUF4384 domain-containing protein</fullName>
    </recommendedName>
</protein>
<reference evidence="2 3" key="1">
    <citation type="submission" date="2020-05" db="EMBL/GenBank/DDBJ databases">
        <title>Genomic Encyclopedia of Type Strains, Phase IV (KMG-V): Genome sequencing to study the core and pangenomes of soil and plant-associated prokaryotes.</title>
        <authorList>
            <person name="Whitman W."/>
        </authorList>
    </citation>
    <scope>NUCLEOTIDE SEQUENCE [LARGE SCALE GENOMIC DNA]</scope>
    <source>
        <strain evidence="2 3">9A</strain>
    </source>
</reference>
<proteinExistence type="predicted"/>
<sequence length="255" mass="28833">MLKFLSLFSCWLLLSSGISQAPPIRSASPASLCRDCPQQVLRFDPYEVPSFFAVRFLVGSSVFAPVGPLAECTRGDCQLSKQLRFGAIYLAEGNHNEGLSRYPHPIVCKRGKETMVVYIRPSSGWVNSLYDSIPFRPGRYELLQLPDNTIVTSPLRMPDGTTMTSYPREEDIGFAAYFRQHEADLSQANPFTGCRFDDRYKPSAGRNPADYVPTTPADIFRLLLVHKHYLSITHWKLRPLTGKEQRLLDETSQTH</sequence>
<keyword evidence="3" id="KW-1185">Reference proteome</keyword>
<evidence type="ECO:0008006" key="4">
    <source>
        <dbReference type="Google" id="ProtNLM"/>
    </source>
</evidence>
<evidence type="ECO:0000256" key="1">
    <source>
        <dbReference type="SAM" id="SignalP"/>
    </source>
</evidence>
<feature type="chain" id="PRO_5046718415" description="DUF4384 domain-containing protein" evidence="1">
    <location>
        <begin position="22"/>
        <end position="255"/>
    </location>
</feature>
<keyword evidence="1" id="KW-0732">Signal</keyword>
<accession>A0ABX2FPB2</accession>
<comment type="caution">
    <text evidence="2">The sequence shown here is derived from an EMBL/GenBank/DDBJ whole genome shotgun (WGS) entry which is preliminary data.</text>
</comment>
<name>A0ABX2FPB2_9BACT</name>
<feature type="signal peptide" evidence="1">
    <location>
        <begin position="1"/>
        <end position="21"/>
    </location>
</feature>
<dbReference type="Proteomes" id="UP000779507">
    <property type="component" value="Unassembled WGS sequence"/>
</dbReference>
<dbReference type="EMBL" id="JABSNP010000007">
    <property type="protein sequence ID" value="NRT19020.1"/>
    <property type="molecule type" value="Genomic_DNA"/>
</dbReference>
<organism evidence="2 3">
    <name type="scientific">Hymenobacter caeli</name>
    <dbReference type="NCBI Taxonomy" id="2735894"/>
    <lineage>
        <taxon>Bacteria</taxon>
        <taxon>Pseudomonadati</taxon>
        <taxon>Bacteroidota</taxon>
        <taxon>Cytophagia</taxon>
        <taxon>Cytophagales</taxon>
        <taxon>Hymenobacteraceae</taxon>
        <taxon>Hymenobacter</taxon>
    </lineage>
</organism>
<evidence type="ECO:0000313" key="2">
    <source>
        <dbReference type="EMBL" id="NRT19020.1"/>
    </source>
</evidence>